<sequence>MGGPKRIAIIGAGVAGLSAGIYAQLHGFRTTIYEKNGVAGGACMSWLQGNLPMEGSMRYLWGVRDGTPLYDCWNEVGALRETMFVNPDSFFTAEDSGETVALCQDLDTFLRHTEKISPEDAPLLERFCGLVRKAQAYELPVDKPADLRSPLEALRANTASGEVAKVLAKLYTVSLADFAQQFHHPALRCAFNQVLPAGSTLGQLALCYAAFTAGDVAVPIGGSHKMIQRMVDCYLENDGELQLQAPVQEILTANGAARGVRLQNGERLLTHWVVSACDPAYTCRVLLQDRYSMEKKLQLRFSEPEAFPTFSLVRLFFSAPADSLPLARVFSFATDLVISAAGEGCSRLIVTQLSDDPLFVQKGCAELIVDIPMPGKRSFRYWEKLSVSPRAYDEEVHRLAADAERALEKRFPDMKGKLQFLTCHTPMTYARRLNAFHGSCAAFLETAKARPAQLTGRLPGLSHLLLTGQWLGRSAGLHTALVQGKYTVQRICHEERILWD</sequence>
<dbReference type="GO" id="GO:0016491">
    <property type="term" value="F:oxidoreductase activity"/>
    <property type="evidence" value="ECO:0007669"/>
    <property type="project" value="InterPro"/>
</dbReference>
<dbReference type="InterPro" id="IPR002937">
    <property type="entry name" value="Amino_oxidase"/>
</dbReference>
<dbReference type="InterPro" id="IPR036188">
    <property type="entry name" value="FAD/NAD-bd_sf"/>
</dbReference>
<dbReference type="RefSeq" id="WP_275846148.1">
    <property type="nucleotide sequence ID" value="NZ_CP135996.1"/>
</dbReference>
<evidence type="ECO:0000313" key="3">
    <source>
        <dbReference type="Proteomes" id="UP001300604"/>
    </source>
</evidence>
<protein>
    <submittedName>
        <fullName evidence="2">FAD-dependent oxidoreductase</fullName>
    </submittedName>
</protein>
<dbReference type="EMBL" id="CP135996">
    <property type="protein sequence ID" value="WOC32673.1"/>
    <property type="molecule type" value="Genomic_DNA"/>
</dbReference>
<reference evidence="2 3" key="1">
    <citation type="submission" date="2024-06" db="EMBL/GenBank/DDBJ databases">
        <title>Caproicibacterium argilliputei sp. nov, a novel caproic acid producing anaerobic bacterium isolated from pit mud.</title>
        <authorList>
            <person name="Xia S."/>
        </authorList>
    </citation>
    <scope>NUCLEOTIDE SEQUENCE [LARGE SCALE GENOMIC DNA]</scope>
    <source>
        <strain evidence="2 3">ZCY20-5</strain>
    </source>
</reference>
<dbReference type="Gene3D" id="3.50.50.60">
    <property type="entry name" value="FAD/NAD(P)-binding domain"/>
    <property type="match status" value="2"/>
</dbReference>
<organism evidence="2 3">
    <name type="scientific">Caproicibacterium argilliputei</name>
    <dbReference type="NCBI Taxonomy" id="3030016"/>
    <lineage>
        <taxon>Bacteria</taxon>
        <taxon>Bacillati</taxon>
        <taxon>Bacillota</taxon>
        <taxon>Clostridia</taxon>
        <taxon>Eubacteriales</taxon>
        <taxon>Oscillospiraceae</taxon>
        <taxon>Caproicibacterium</taxon>
    </lineage>
</organism>
<reference evidence="3" key="2">
    <citation type="submission" date="2024-06" db="EMBL/GenBank/DDBJ databases">
        <title>Caproicibacterium argilliputei sp. nov, a novel caproic acid producing anaerobic bacterium isolated from pit mud.</title>
        <authorList>
            <person name="Zeng C."/>
        </authorList>
    </citation>
    <scope>NUCLEOTIDE SEQUENCE [LARGE SCALE GENOMIC DNA]</scope>
    <source>
        <strain evidence="3">ZCY20-5</strain>
    </source>
</reference>
<keyword evidence="3" id="KW-1185">Reference proteome</keyword>
<dbReference type="SUPFAM" id="SSF51905">
    <property type="entry name" value="FAD/NAD(P)-binding domain"/>
    <property type="match status" value="1"/>
</dbReference>
<evidence type="ECO:0000259" key="1">
    <source>
        <dbReference type="Pfam" id="PF01593"/>
    </source>
</evidence>
<feature type="domain" description="Amine oxidase" evidence="1">
    <location>
        <begin position="14"/>
        <end position="280"/>
    </location>
</feature>
<accession>A0AA97H3U0</accession>
<dbReference type="AlphaFoldDB" id="A0AA97H3U0"/>
<name>A0AA97H3U0_9FIRM</name>
<dbReference type="Pfam" id="PF01593">
    <property type="entry name" value="Amino_oxidase"/>
    <property type="match status" value="1"/>
</dbReference>
<dbReference type="PANTHER" id="PTHR43734:SF4">
    <property type="entry name" value="AMINE OXIDASE DOMAIN-CONTAINING PROTEIN"/>
    <property type="match status" value="1"/>
</dbReference>
<dbReference type="Proteomes" id="UP001300604">
    <property type="component" value="Chromosome"/>
</dbReference>
<proteinExistence type="predicted"/>
<dbReference type="PANTHER" id="PTHR43734">
    <property type="entry name" value="PHYTOENE DESATURASE"/>
    <property type="match status" value="1"/>
</dbReference>
<gene>
    <name evidence="2" type="ORF">PXC00_02025</name>
</gene>
<reference evidence="3" key="3">
    <citation type="submission" date="2024-06" db="EMBL/GenBank/DDBJ databases">
        <authorList>
            <person name="Zeng C."/>
        </authorList>
    </citation>
    <scope>NUCLEOTIDE SEQUENCE [LARGE SCALE GENOMIC DNA]</scope>
    <source>
        <strain evidence="3">ZCY20-5</strain>
    </source>
</reference>
<evidence type="ECO:0000313" key="2">
    <source>
        <dbReference type="EMBL" id="WOC32673.1"/>
    </source>
</evidence>
<dbReference type="KEGG" id="carl:PXC00_02025"/>